<comment type="caution">
    <text evidence="9">The sequence shown here is derived from an EMBL/GenBank/DDBJ whole genome shotgun (WGS) entry which is preliminary data.</text>
</comment>
<accession>V7IA71</accession>
<dbReference type="GO" id="GO:1900376">
    <property type="term" value="P:regulation of secondary metabolite biosynthetic process"/>
    <property type="evidence" value="ECO:0007669"/>
    <property type="project" value="TreeGrafter"/>
</dbReference>
<keyword evidence="6" id="KW-0804">Transcription</keyword>
<comment type="cofactor">
    <cofactor evidence="7">
        <name>Zn(2+)</name>
        <dbReference type="ChEBI" id="CHEBI:29105"/>
    </cofactor>
    <text evidence="7">Binds 1 zinc ion per subunit.</text>
</comment>
<keyword evidence="2" id="KW-0678">Repressor</keyword>
<evidence type="ECO:0000256" key="4">
    <source>
        <dbReference type="ARBA" id="ARBA00023015"/>
    </source>
</evidence>
<evidence type="ECO:0000313" key="10">
    <source>
        <dbReference type="Proteomes" id="UP000017747"/>
    </source>
</evidence>
<keyword evidence="8" id="KW-0408">Iron</keyword>
<protein>
    <submittedName>
        <fullName evidence="9">Fur family transcriptional regulator</fullName>
    </submittedName>
</protein>
<dbReference type="EMBL" id="AXUN02000034">
    <property type="protein sequence ID" value="ETA82244.1"/>
    <property type="molecule type" value="Genomic_DNA"/>
</dbReference>
<evidence type="ECO:0000256" key="8">
    <source>
        <dbReference type="PIRSR" id="PIRSR602481-2"/>
    </source>
</evidence>
<organism evidence="9 10">
    <name type="scientific">Youngiibacter fragilis 232.1</name>
    <dbReference type="NCBI Taxonomy" id="994573"/>
    <lineage>
        <taxon>Bacteria</taxon>
        <taxon>Bacillati</taxon>
        <taxon>Bacillota</taxon>
        <taxon>Clostridia</taxon>
        <taxon>Eubacteriales</taxon>
        <taxon>Clostridiaceae</taxon>
        <taxon>Youngiibacter</taxon>
    </lineage>
</organism>
<name>V7IA71_9CLOT</name>
<proteinExistence type="inferred from homology"/>
<dbReference type="InterPro" id="IPR043135">
    <property type="entry name" value="Fur_C"/>
</dbReference>
<feature type="binding site" evidence="7">
    <location>
        <position position="140"/>
    </location>
    <ligand>
        <name>Zn(2+)</name>
        <dbReference type="ChEBI" id="CHEBI:29105"/>
    </ligand>
</feature>
<dbReference type="Gene3D" id="3.30.1490.190">
    <property type="match status" value="1"/>
</dbReference>
<feature type="binding site" evidence="7">
    <location>
        <position position="100"/>
    </location>
    <ligand>
        <name>Zn(2+)</name>
        <dbReference type="ChEBI" id="CHEBI:29105"/>
    </ligand>
</feature>
<dbReference type="PANTHER" id="PTHR33202">
    <property type="entry name" value="ZINC UPTAKE REGULATION PROTEIN"/>
    <property type="match status" value="1"/>
</dbReference>
<dbReference type="eggNOG" id="COG0735">
    <property type="taxonomic scope" value="Bacteria"/>
</dbReference>
<evidence type="ECO:0000256" key="5">
    <source>
        <dbReference type="ARBA" id="ARBA00023125"/>
    </source>
</evidence>
<dbReference type="SUPFAM" id="SSF46785">
    <property type="entry name" value="Winged helix' DNA-binding domain"/>
    <property type="match status" value="1"/>
</dbReference>
<keyword evidence="10" id="KW-1185">Reference proteome</keyword>
<reference evidence="9 10" key="1">
    <citation type="journal article" date="2014" name="Genome Announc.">
        <title>Genome Sequence of Youngiibacter fragilis, the Type Strain of the Genus Youngiibacter.</title>
        <authorList>
            <person name="Wawrik C.B."/>
            <person name="Callaghan A.V."/>
            <person name="Stamps B.W."/>
            <person name="Wawrik B."/>
        </authorList>
    </citation>
    <scope>NUCLEOTIDE SEQUENCE [LARGE SCALE GENOMIC DNA]</scope>
    <source>
        <strain evidence="9 10">232.1</strain>
    </source>
</reference>
<comment type="similarity">
    <text evidence="1">Belongs to the Fur family.</text>
</comment>
<dbReference type="InterPro" id="IPR002481">
    <property type="entry name" value="FUR"/>
</dbReference>
<keyword evidence="7" id="KW-0479">Metal-binding</keyword>
<dbReference type="STRING" id="994573.T472_0202130"/>
<dbReference type="InterPro" id="IPR036390">
    <property type="entry name" value="WH_DNA-bd_sf"/>
</dbReference>
<evidence type="ECO:0000313" key="9">
    <source>
        <dbReference type="EMBL" id="ETA82244.1"/>
    </source>
</evidence>
<evidence type="ECO:0000256" key="6">
    <source>
        <dbReference type="ARBA" id="ARBA00023163"/>
    </source>
</evidence>
<evidence type="ECO:0000256" key="1">
    <source>
        <dbReference type="ARBA" id="ARBA00007957"/>
    </source>
</evidence>
<dbReference type="Gene3D" id="1.10.10.10">
    <property type="entry name" value="Winged helix-like DNA-binding domain superfamily/Winged helix DNA-binding domain"/>
    <property type="match status" value="1"/>
</dbReference>
<dbReference type="AlphaFoldDB" id="V7IA71"/>
<keyword evidence="5" id="KW-0238">DNA-binding</keyword>
<dbReference type="Pfam" id="PF01475">
    <property type="entry name" value="FUR"/>
    <property type="match status" value="1"/>
</dbReference>
<feature type="binding site" evidence="7">
    <location>
        <position position="103"/>
    </location>
    <ligand>
        <name>Zn(2+)</name>
        <dbReference type="ChEBI" id="CHEBI:29105"/>
    </ligand>
</feature>
<dbReference type="PANTHER" id="PTHR33202:SF7">
    <property type="entry name" value="FERRIC UPTAKE REGULATION PROTEIN"/>
    <property type="match status" value="1"/>
</dbReference>
<keyword evidence="3 7" id="KW-0862">Zinc</keyword>
<dbReference type="InterPro" id="IPR036388">
    <property type="entry name" value="WH-like_DNA-bd_sf"/>
</dbReference>
<evidence type="ECO:0000256" key="2">
    <source>
        <dbReference type="ARBA" id="ARBA00022491"/>
    </source>
</evidence>
<comment type="cofactor">
    <cofactor evidence="8">
        <name>Mn(2+)</name>
        <dbReference type="ChEBI" id="CHEBI:29035"/>
    </cofactor>
    <cofactor evidence="8">
        <name>Fe(2+)</name>
        <dbReference type="ChEBI" id="CHEBI:29033"/>
    </cofactor>
    <text evidence="8">Binds 1 Mn(2+) or Fe(2+) ion per subunit.</text>
</comment>
<dbReference type="OrthoDB" id="8659436at2"/>
<gene>
    <name evidence="9" type="ORF">T472_0202130</name>
</gene>
<dbReference type="Proteomes" id="UP000017747">
    <property type="component" value="Unassembled WGS sequence"/>
</dbReference>
<dbReference type="GO" id="GO:0008270">
    <property type="term" value="F:zinc ion binding"/>
    <property type="evidence" value="ECO:0007669"/>
    <property type="project" value="TreeGrafter"/>
</dbReference>
<evidence type="ECO:0000256" key="7">
    <source>
        <dbReference type="PIRSR" id="PIRSR602481-1"/>
    </source>
</evidence>
<dbReference type="GO" id="GO:0045892">
    <property type="term" value="P:negative regulation of DNA-templated transcription"/>
    <property type="evidence" value="ECO:0007669"/>
    <property type="project" value="TreeGrafter"/>
</dbReference>
<sequence>MENIINEFEQELQSNSLRLTGQRKLIYGVLSENKDRHLTVEEIHSILIRKGSGTSVATVYRTLALLEEHRLAGRLCLGDGCVRYQLLDPLEKHEHHHLVCERCGKVIDFMSDMMDVIENQALCEYGFQVKNHRVKLYGICRECRLKEKNEDSSAKGETVFRISRR</sequence>
<dbReference type="CDD" id="cd07153">
    <property type="entry name" value="Fur_like"/>
    <property type="match status" value="1"/>
</dbReference>
<dbReference type="GO" id="GO:0000976">
    <property type="term" value="F:transcription cis-regulatory region binding"/>
    <property type="evidence" value="ECO:0007669"/>
    <property type="project" value="TreeGrafter"/>
</dbReference>
<dbReference type="GO" id="GO:0003700">
    <property type="term" value="F:DNA-binding transcription factor activity"/>
    <property type="evidence" value="ECO:0007669"/>
    <property type="project" value="InterPro"/>
</dbReference>
<feature type="binding site" evidence="7">
    <location>
        <position position="143"/>
    </location>
    <ligand>
        <name>Zn(2+)</name>
        <dbReference type="ChEBI" id="CHEBI:29105"/>
    </ligand>
</feature>
<evidence type="ECO:0000256" key="3">
    <source>
        <dbReference type="ARBA" id="ARBA00022833"/>
    </source>
</evidence>
<keyword evidence="4" id="KW-0805">Transcription regulation</keyword>
<feature type="binding site" evidence="8">
    <location>
        <position position="132"/>
    </location>
    <ligand>
        <name>Fe cation</name>
        <dbReference type="ChEBI" id="CHEBI:24875"/>
    </ligand>
</feature>